<accession>A0A0D3KZC2</accession>
<feature type="compositionally biased region" description="Low complexity" evidence="1">
    <location>
        <begin position="38"/>
        <end position="73"/>
    </location>
</feature>
<feature type="compositionally biased region" description="Low complexity" evidence="1">
    <location>
        <begin position="1"/>
        <end position="12"/>
    </location>
</feature>
<dbReference type="Gene3D" id="3.90.190.10">
    <property type="entry name" value="Protein tyrosine phosphatase superfamily"/>
    <property type="match status" value="1"/>
</dbReference>
<dbReference type="KEGG" id="ehx:EMIHUDRAFT_460313"/>
<proteinExistence type="predicted"/>
<dbReference type="Proteomes" id="UP000013827">
    <property type="component" value="Unassembled WGS sequence"/>
</dbReference>
<dbReference type="EnsemblProtists" id="EOD41107">
    <property type="protein sequence ID" value="EOD41107"/>
    <property type="gene ID" value="EMIHUDRAFT_460313"/>
</dbReference>
<dbReference type="InterPro" id="IPR050561">
    <property type="entry name" value="PTP"/>
</dbReference>
<keyword evidence="3" id="KW-1185">Reference proteome</keyword>
<dbReference type="InterPro" id="IPR029021">
    <property type="entry name" value="Prot-tyrosine_phosphatase-like"/>
</dbReference>
<name>A0A0D3KZC2_EMIH1</name>
<organism evidence="2 3">
    <name type="scientific">Emiliania huxleyi (strain CCMP1516)</name>
    <dbReference type="NCBI Taxonomy" id="280463"/>
    <lineage>
        <taxon>Eukaryota</taxon>
        <taxon>Haptista</taxon>
        <taxon>Haptophyta</taxon>
        <taxon>Prymnesiophyceae</taxon>
        <taxon>Isochrysidales</taxon>
        <taxon>Noelaerhabdaceae</taxon>
        <taxon>Emiliania</taxon>
    </lineage>
</organism>
<dbReference type="PaxDb" id="2903-EOD41107"/>
<dbReference type="AlphaFoldDB" id="A0A0D3KZC2"/>
<protein>
    <submittedName>
        <fullName evidence="2">Uncharacterized protein</fullName>
    </submittedName>
</protein>
<dbReference type="STRING" id="2903.R1E136"/>
<dbReference type="RefSeq" id="XP_005793536.1">
    <property type="nucleotide sequence ID" value="XM_005793479.1"/>
</dbReference>
<dbReference type="SUPFAM" id="SSF52799">
    <property type="entry name" value="(Phosphotyrosine protein) phosphatases II"/>
    <property type="match status" value="1"/>
</dbReference>
<evidence type="ECO:0000313" key="3">
    <source>
        <dbReference type="Proteomes" id="UP000013827"/>
    </source>
</evidence>
<evidence type="ECO:0000313" key="2">
    <source>
        <dbReference type="EnsemblProtists" id="EOD41107"/>
    </source>
</evidence>
<dbReference type="HOGENOM" id="CLU_928821_0_0_1"/>
<feature type="region of interest" description="Disordered" evidence="1">
    <location>
        <begin position="1"/>
        <end position="73"/>
    </location>
</feature>
<sequence length="300" mass="31885">MSASISTSAFSFSPPPPASGLRRRRRPDAAAGAGAGGVARPVSLSGDSSPPAASGAATSACESRGRPAPAAVRNVSRRAASHAVNSWAMSLSSGGWYKLGWMWSMKASISAAVTSSGASTGCKAVDRTAGRLRQDWRVADDEPKQKGLHDGKPGCILAPGRRSWLQNPPTFIDHQCGRFLIMDAPTDANLSLYLEEARRLGVGTWVRCCEGCSYDPAKVAGAGISEHDLSFPDGEAPPLPLISRWLDLCFADEATVAAGVDAGDAVDFIRKRRRGAINKVQLKYVLEYKPTRRKDKCVLM</sequence>
<dbReference type="GeneID" id="17286375"/>
<dbReference type="eggNOG" id="KOG2836">
    <property type="taxonomic scope" value="Eukaryota"/>
</dbReference>
<evidence type="ECO:0000256" key="1">
    <source>
        <dbReference type="SAM" id="MobiDB-lite"/>
    </source>
</evidence>
<dbReference type="PANTHER" id="PTHR23339">
    <property type="entry name" value="TYROSINE SPECIFIC PROTEIN PHOSPHATASE AND DUAL SPECIFICITY PROTEIN PHOSPHATASE"/>
    <property type="match status" value="1"/>
</dbReference>
<reference evidence="2" key="2">
    <citation type="submission" date="2024-10" db="UniProtKB">
        <authorList>
            <consortium name="EnsemblProtists"/>
        </authorList>
    </citation>
    <scope>IDENTIFICATION</scope>
</reference>
<reference evidence="3" key="1">
    <citation type="journal article" date="2013" name="Nature">
        <title>Pan genome of the phytoplankton Emiliania underpins its global distribution.</title>
        <authorList>
            <person name="Read B.A."/>
            <person name="Kegel J."/>
            <person name="Klute M.J."/>
            <person name="Kuo A."/>
            <person name="Lefebvre S.C."/>
            <person name="Maumus F."/>
            <person name="Mayer C."/>
            <person name="Miller J."/>
            <person name="Monier A."/>
            <person name="Salamov A."/>
            <person name="Young J."/>
            <person name="Aguilar M."/>
            <person name="Claverie J.M."/>
            <person name="Frickenhaus S."/>
            <person name="Gonzalez K."/>
            <person name="Herman E.K."/>
            <person name="Lin Y.C."/>
            <person name="Napier J."/>
            <person name="Ogata H."/>
            <person name="Sarno A.F."/>
            <person name="Shmutz J."/>
            <person name="Schroeder D."/>
            <person name="de Vargas C."/>
            <person name="Verret F."/>
            <person name="von Dassow P."/>
            <person name="Valentin K."/>
            <person name="Van de Peer Y."/>
            <person name="Wheeler G."/>
            <person name="Dacks J.B."/>
            <person name="Delwiche C.F."/>
            <person name="Dyhrman S.T."/>
            <person name="Glockner G."/>
            <person name="John U."/>
            <person name="Richards T."/>
            <person name="Worden A.Z."/>
            <person name="Zhang X."/>
            <person name="Grigoriev I.V."/>
            <person name="Allen A.E."/>
            <person name="Bidle K."/>
            <person name="Borodovsky M."/>
            <person name="Bowler C."/>
            <person name="Brownlee C."/>
            <person name="Cock J.M."/>
            <person name="Elias M."/>
            <person name="Gladyshev V.N."/>
            <person name="Groth M."/>
            <person name="Guda C."/>
            <person name="Hadaegh A."/>
            <person name="Iglesias-Rodriguez M.D."/>
            <person name="Jenkins J."/>
            <person name="Jones B.M."/>
            <person name="Lawson T."/>
            <person name="Leese F."/>
            <person name="Lindquist E."/>
            <person name="Lobanov A."/>
            <person name="Lomsadze A."/>
            <person name="Malik S.B."/>
            <person name="Marsh M.E."/>
            <person name="Mackinder L."/>
            <person name="Mock T."/>
            <person name="Mueller-Roeber B."/>
            <person name="Pagarete A."/>
            <person name="Parker M."/>
            <person name="Probert I."/>
            <person name="Quesneville H."/>
            <person name="Raines C."/>
            <person name="Rensing S.A."/>
            <person name="Riano-Pachon D.M."/>
            <person name="Richier S."/>
            <person name="Rokitta S."/>
            <person name="Shiraiwa Y."/>
            <person name="Soanes D.M."/>
            <person name="van der Giezen M."/>
            <person name="Wahlund T.M."/>
            <person name="Williams B."/>
            <person name="Wilson W."/>
            <person name="Wolfe G."/>
            <person name="Wurch L.L."/>
        </authorList>
    </citation>
    <scope>NUCLEOTIDE SEQUENCE</scope>
</reference>